<evidence type="ECO:0000256" key="5">
    <source>
        <dbReference type="ARBA" id="ARBA00023316"/>
    </source>
</evidence>
<dbReference type="PANTHER" id="PTHR30582">
    <property type="entry name" value="L,D-TRANSPEPTIDASE"/>
    <property type="match status" value="1"/>
</dbReference>
<dbReference type="GO" id="GO:0016740">
    <property type="term" value="F:transferase activity"/>
    <property type="evidence" value="ECO:0007669"/>
    <property type="project" value="UniProtKB-KW"/>
</dbReference>
<dbReference type="Pfam" id="PF03734">
    <property type="entry name" value="YkuD"/>
    <property type="match status" value="1"/>
</dbReference>
<feature type="active site" description="Nucleophile" evidence="6">
    <location>
        <position position="435"/>
    </location>
</feature>
<dbReference type="OrthoDB" id="3176960at2"/>
<accession>A0A5R9DY11</accession>
<keyword evidence="2" id="KW-0808">Transferase</keyword>
<dbReference type="GO" id="GO:0071555">
    <property type="term" value="P:cell wall organization"/>
    <property type="evidence" value="ECO:0007669"/>
    <property type="project" value="UniProtKB-UniRule"/>
</dbReference>
<evidence type="ECO:0000259" key="7">
    <source>
        <dbReference type="PROSITE" id="PS52029"/>
    </source>
</evidence>
<dbReference type="InterPro" id="IPR005490">
    <property type="entry name" value="LD_TPept_cat_dom"/>
</dbReference>
<dbReference type="InterPro" id="IPR022029">
    <property type="entry name" value="YoaR-like_PG-bd"/>
</dbReference>
<evidence type="ECO:0000313" key="9">
    <source>
        <dbReference type="Proteomes" id="UP000306420"/>
    </source>
</evidence>
<keyword evidence="5 6" id="KW-0961">Cell wall biogenesis/degradation</keyword>
<dbReference type="InterPro" id="IPR038063">
    <property type="entry name" value="Transpep_catalytic_dom"/>
</dbReference>
<reference evidence="8 9" key="1">
    <citation type="submission" date="2019-05" db="EMBL/GenBank/DDBJ databases">
        <title>The metagenome of a microbial culture collection derived from dairy environment covers the genomic content of the human microbiome.</title>
        <authorList>
            <person name="Roder T."/>
            <person name="Wuthrich D."/>
            <person name="Sattari Z."/>
            <person name="Von Ah U."/>
            <person name="Bar C."/>
            <person name="Ronchi F."/>
            <person name="Macpherson A.J."/>
            <person name="Ganal-Vonarburg S.C."/>
            <person name="Bruggmann R."/>
            <person name="Vergeres G."/>
        </authorList>
    </citation>
    <scope>NUCLEOTIDE SEQUENCE [LARGE SCALE GENOMIC DNA]</scope>
    <source>
        <strain evidence="8 9">FAM 24227</strain>
    </source>
</reference>
<dbReference type="PROSITE" id="PS52029">
    <property type="entry name" value="LD_TPASE"/>
    <property type="match status" value="1"/>
</dbReference>
<comment type="pathway">
    <text evidence="1 6">Cell wall biogenesis; peptidoglycan biosynthesis.</text>
</comment>
<dbReference type="CDD" id="cd16913">
    <property type="entry name" value="YkuD_like"/>
    <property type="match status" value="1"/>
</dbReference>
<dbReference type="GO" id="GO:0005576">
    <property type="term" value="C:extracellular region"/>
    <property type="evidence" value="ECO:0007669"/>
    <property type="project" value="TreeGrafter"/>
</dbReference>
<dbReference type="UniPathway" id="UPA00219"/>
<dbReference type="Proteomes" id="UP000306420">
    <property type="component" value="Unassembled WGS sequence"/>
</dbReference>
<dbReference type="RefSeq" id="WP_138404320.1">
    <property type="nucleotide sequence ID" value="NZ_VBSP01000013.1"/>
</dbReference>
<protein>
    <recommendedName>
        <fullName evidence="7">L,D-TPase catalytic domain-containing protein</fullName>
    </recommendedName>
</protein>
<organism evidence="8 9">
    <name type="scientific">Ruoffia tabacinasalis</name>
    <dbReference type="NCBI Taxonomy" id="87458"/>
    <lineage>
        <taxon>Bacteria</taxon>
        <taxon>Bacillati</taxon>
        <taxon>Bacillota</taxon>
        <taxon>Bacilli</taxon>
        <taxon>Lactobacillales</taxon>
        <taxon>Aerococcaceae</taxon>
        <taxon>Ruoffia</taxon>
    </lineage>
</organism>
<gene>
    <name evidence="8" type="ORF">FEZ33_05065</name>
</gene>
<comment type="caution">
    <text evidence="8">The sequence shown here is derived from an EMBL/GenBank/DDBJ whole genome shotgun (WGS) entry which is preliminary data.</text>
</comment>
<dbReference type="Pfam" id="PF12229">
    <property type="entry name" value="PG_binding_4"/>
    <property type="match status" value="1"/>
</dbReference>
<evidence type="ECO:0000313" key="8">
    <source>
        <dbReference type="EMBL" id="TLQ41632.1"/>
    </source>
</evidence>
<evidence type="ECO:0000256" key="1">
    <source>
        <dbReference type="ARBA" id="ARBA00004752"/>
    </source>
</evidence>
<dbReference type="PANTHER" id="PTHR30582:SF33">
    <property type="entry name" value="EXPORTED PROTEIN"/>
    <property type="match status" value="1"/>
</dbReference>
<feature type="domain" description="L,D-TPase catalytic" evidence="7">
    <location>
        <begin position="335"/>
        <end position="459"/>
    </location>
</feature>
<dbReference type="Gene3D" id="3.10.20.800">
    <property type="match status" value="1"/>
</dbReference>
<keyword evidence="4 6" id="KW-0573">Peptidoglycan synthesis</keyword>
<dbReference type="AlphaFoldDB" id="A0A5R9DY11"/>
<dbReference type="InterPro" id="IPR038054">
    <property type="entry name" value="LD_TPept-like_central_sf"/>
</dbReference>
<dbReference type="GO" id="GO:0008360">
    <property type="term" value="P:regulation of cell shape"/>
    <property type="evidence" value="ECO:0007669"/>
    <property type="project" value="UniProtKB-UniRule"/>
</dbReference>
<dbReference type="InterPro" id="IPR050979">
    <property type="entry name" value="LD-transpeptidase"/>
</dbReference>
<evidence type="ECO:0000256" key="3">
    <source>
        <dbReference type="ARBA" id="ARBA00022960"/>
    </source>
</evidence>
<evidence type="ECO:0000256" key="6">
    <source>
        <dbReference type="PROSITE-ProRule" id="PRU01373"/>
    </source>
</evidence>
<name>A0A5R9DY11_9LACT</name>
<dbReference type="Gene3D" id="2.40.440.10">
    <property type="entry name" value="L,D-transpeptidase catalytic domain-like"/>
    <property type="match status" value="1"/>
</dbReference>
<feature type="active site" description="Proton donor/acceptor" evidence="6">
    <location>
        <position position="414"/>
    </location>
</feature>
<dbReference type="GO" id="GO:0018104">
    <property type="term" value="P:peptidoglycan-protein cross-linking"/>
    <property type="evidence" value="ECO:0007669"/>
    <property type="project" value="TreeGrafter"/>
</dbReference>
<keyword evidence="3 6" id="KW-0133">Cell shape</keyword>
<dbReference type="SUPFAM" id="SSF143985">
    <property type="entry name" value="L,D-transpeptidase pre-catalytic domain-like"/>
    <property type="match status" value="1"/>
</dbReference>
<dbReference type="GO" id="GO:0071972">
    <property type="term" value="F:peptidoglycan L,D-transpeptidase activity"/>
    <property type="evidence" value="ECO:0007669"/>
    <property type="project" value="TreeGrafter"/>
</dbReference>
<sequence>MKKTLLIIVSTVLIMGVVYFAGVGFYSEKFSANSTFGTVDVSNLTLSEAQAKVIEDLNDKEFVLEEDGQEVARLKLGELEPEYKTESELEASYLSQDPTTWVNGFFEDKEYNQGLEEQINFSEEEIINSLSAQGLSNEEREAATDAGVDYDETEGYYVVEGSAGNQIDPSRLESAIVEGIQNENYTIDLEEAYAQPEITEVSEEITSVMDEIESVSSVNITYEIAGEEVTIPQDEIENWIYFDSSNELIIDAESVKAYLSTLNEEYSTFYKDRTFNSTLQGEVTVPPGILGWSIDTDAEAEALISDIHAGNDVSREPIYYSSGGIAGAANDIGSTYVEIDLSNQYMFLYVDGQLILETPMVSGKIGAETVPGANAVIEMLTDTNLVGYNPFSKVEYSTPVNYWIRFDDKAQGIHDASWQGSFGGNVYQLSGSLGCINTPLGAVEVIYNNVDYGTPVMVFY</sequence>
<evidence type="ECO:0000256" key="2">
    <source>
        <dbReference type="ARBA" id="ARBA00022679"/>
    </source>
</evidence>
<dbReference type="SUPFAM" id="SSF141523">
    <property type="entry name" value="L,D-transpeptidase catalytic domain-like"/>
    <property type="match status" value="1"/>
</dbReference>
<dbReference type="EMBL" id="VBSP01000013">
    <property type="protein sequence ID" value="TLQ41632.1"/>
    <property type="molecule type" value="Genomic_DNA"/>
</dbReference>
<evidence type="ECO:0000256" key="4">
    <source>
        <dbReference type="ARBA" id="ARBA00022984"/>
    </source>
</evidence>
<proteinExistence type="predicted"/>